<accession>A0A9N9F5E5</accession>
<dbReference type="Proteomes" id="UP000789375">
    <property type="component" value="Unassembled WGS sequence"/>
</dbReference>
<comment type="caution">
    <text evidence="2">The sequence shown here is derived from an EMBL/GenBank/DDBJ whole genome shotgun (WGS) entry which is preliminary data.</text>
</comment>
<feature type="region of interest" description="Disordered" evidence="1">
    <location>
        <begin position="1"/>
        <end position="29"/>
    </location>
</feature>
<evidence type="ECO:0000313" key="3">
    <source>
        <dbReference type="Proteomes" id="UP000789375"/>
    </source>
</evidence>
<dbReference type="EMBL" id="CAJVPP010000763">
    <property type="protein sequence ID" value="CAG8510236.1"/>
    <property type="molecule type" value="Genomic_DNA"/>
</dbReference>
<organism evidence="2 3">
    <name type="scientific">Funneliformis mosseae</name>
    <name type="common">Endomycorrhizal fungus</name>
    <name type="synonym">Glomus mosseae</name>
    <dbReference type="NCBI Taxonomy" id="27381"/>
    <lineage>
        <taxon>Eukaryota</taxon>
        <taxon>Fungi</taxon>
        <taxon>Fungi incertae sedis</taxon>
        <taxon>Mucoromycota</taxon>
        <taxon>Glomeromycotina</taxon>
        <taxon>Glomeromycetes</taxon>
        <taxon>Glomerales</taxon>
        <taxon>Glomeraceae</taxon>
        <taxon>Funneliformis</taxon>
    </lineage>
</organism>
<evidence type="ECO:0000313" key="2">
    <source>
        <dbReference type="EMBL" id="CAG8510236.1"/>
    </source>
</evidence>
<name>A0A9N9F5E5_FUNMO</name>
<reference evidence="2" key="1">
    <citation type="submission" date="2021-06" db="EMBL/GenBank/DDBJ databases">
        <authorList>
            <person name="Kallberg Y."/>
            <person name="Tangrot J."/>
            <person name="Rosling A."/>
        </authorList>
    </citation>
    <scope>NUCLEOTIDE SEQUENCE</scope>
    <source>
        <strain evidence="2">87-6 pot B 2015</strain>
    </source>
</reference>
<protein>
    <submittedName>
        <fullName evidence="2">13731_t:CDS:1</fullName>
    </submittedName>
</protein>
<feature type="compositionally biased region" description="Polar residues" evidence="1">
    <location>
        <begin position="11"/>
        <end position="29"/>
    </location>
</feature>
<gene>
    <name evidence="2" type="ORF">FMOSSE_LOCUS4498</name>
</gene>
<sequence length="82" mass="9113">MNVHSFKETASVGNPSSTNPLATENPNASKIPTNRLPSLLAAQHINIIIDFSHLLIEVAFQVILVEGYHFCQDYSFLEFVVI</sequence>
<dbReference type="AlphaFoldDB" id="A0A9N9F5E5"/>
<proteinExistence type="predicted"/>
<evidence type="ECO:0000256" key="1">
    <source>
        <dbReference type="SAM" id="MobiDB-lite"/>
    </source>
</evidence>
<keyword evidence="3" id="KW-1185">Reference proteome</keyword>